<dbReference type="Proteomes" id="UP000509510">
    <property type="component" value="Chromosome II"/>
</dbReference>
<name>A0A7H8QSI0_TALRU</name>
<evidence type="ECO:0000313" key="2">
    <source>
        <dbReference type="Proteomes" id="UP000509510"/>
    </source>
</evidence>
<dbReference type="OrthoDB" id="445007at2759"/>
<dbReference type="Gene3D" id="2.60.120.620">
    <property type="entry name" value="q2cbj1_9rhob like domain"/>
    <property type="match status" value="1"/>
</dbReference>
<dbReference type="RefSeq" id="XP_035343108.1">
    <property type="nucleotide sequence ID" value="XM_035487215.1"/>
</dbReference>
<evidence type="ECO:0008006" key="3">
    <source>
        <dbReference type="Google" id="ProtNLM"/>
    </source>
</evidence>
<dbReference type="InterPro" id="IPR008775">
    <property type="entry name" value="Phytyl_CoA_dOase-like"/>
</dbReference>
<proteinExistence type="predicted"/>
<sequence length="290" mass="32510">MATPTVQRIPYSAPREEFINALKKDGCVIVQNFTTLEALEQARVEVQPYLNRDDNSHVGALNGGTKTCTRLVGRSKTVREKFFSDPLYQDLAEEFLAITTTNWYNTEASTNTTHPLLSIAITMDTRPGAQAQKLHRDDKNHHARHQRADTYHADRDMLLGLFVPGCDTSREIGATRIVPGSHLWGDEQPDFGPDGNKGVIDAELKAGEAFIMLGSLYHGAGHYSKSTGNRMVHIMFLCSGIYRQEEISYLSYPIEEVKTYSKLVQQRLGWEQSEPNLGWVDLVSPDALLK</sequence>
<gene>
    <name evidence="1" type="ORF">TRUGW13939_04038</name>
</gene>
<evidence type="ECO:0000313" key="1">
    <source>
        <dbReference type="EMBL" id="QKX56930.1"/>
    </source>
</evidence>
<protein>
    <recommendedName>
        <fullName evidence="3">Phytanoyl-CoA dioxygenase family protein</fullName>
    </recommendedName>
</protein>
<dbReference type="Pfam" id="PF05721">
    <property type="entry name" value="PhyH"/>
    <property type="match status" value="1"/>
</dbReference>
<dbReference type="EMBL" id="CP055899">
    <property type="protein sequence ID" value="QKX56930.1"/>
    <property type="molecule type" value="Genomic_DNA"/>
</dbReference>
<dbReference type="AlphaFoldDB" id="A0A7H8QSI0"/>
<reference evidence="2" key="1">
    <citation type="submission" date="2020-06" db="EMBL/GenBank/DDBJ databases">
        <title>A chromosome-scale genome assembly of Talaromyces rugulosus W13939.</title>
        <authorList>
            <person name="Wang B."/>
            <person name="Guo L."/>
            <person name="Ye K."/>
            <person name="Wang L."/>
        </authorList>
    </citation>
    <scope>NUCLEOTIDE SEQUENCE [LARGE SCALE GENOMIC DNA]</scope>
    <source>
        <strain evidence="2">W13939</strain>
    </source>
</reference>
<keyword evidence="2" id="KW-1185">Reference proteome</keyword>
<dbReference type="GeneID" id="55991540"/>
<accession>A0A7H8QSI0</accession>
<organism evidence="1 2">
    <name type="scientific">Talaromyces rugulosus</name>
    <name type="common">Penicillium rugulosum</name>
    <dbReference type="NCBI Taxonomy" id="121627"/>
    <lineage>
        <taxon>Eukaryota</taxon>
        <taxon>Fungi</taxon>
        <taxon>Dikarya</taxon>
        <taxon>Ascomycota</taxon>
        <taxon>Pezizomycotina</taxon>
        <taxon>Eurotiomycetes</taxon>
        <taxon>Eurotiomycetidae</taxon>
        <taxon>Eurotiales</taxon>
        <taxon>Trichocomaceae</taxon>
        <taxon>Talaromyces</taxon>
        <taxon>Talaromyces sect. Islandici</taxon>
    </lineage>
</organism>
<dbReference type="SUPFAM" id="SSF51197">
    <property type="entry name" value="Clavaminate synthase-like"/>
    <property type="match status" value="1"/>
</dbReference>
<dbReference type="KEGG" id="trg:TRUGW13939_04038"/>